<evidence type="ECO:0000313" key="2">
    <source>
        <dbReference type="Proteomes" id="UP000093352"/>
    </source>
</evidence>
<dbReference type="InterPro" id="IPR011856">
    <property type="entry name" value="tRNA_endonuc-like_dom_sf"/>
</dbReference>
<keyword evidence="2" id="KW-1185">Reference proteome</keyword>
<dbReference type="Gene3D" id="3.40.1350.10">
    <property type="match status" value="1"/>
</dbReference>
<accession>A0A371ILS7</accession>
<proteinExistence type="predicted"/>
<gene>
    <name evidence="1" type="ORF">BBG48_004590</name>
</gene>
<organism evidence="1 2">
    <name type="scientific">Criibacterium bergeronii</name>
    <dbReference type="NCBI Taxonomy" id="1871336"/>
    <lineage>
        <taxon>Bacteria</taxon>
        <taxon>Bacillati</taxon>
        <taxon>Bacillota</taxon>
        <taxon>Clostridia</taxon>
        <taxon>Peptostreptococcales</taxon>
        <taxon>Filifactoraceae</taxon>
        <taxon>Criibacterium</taxon>
    </lineage>
</organism>
<protein>
    <submittedName>
        <fullName evidence="1">Uncharacterized protein</fullName>
    </submittedName>
</protein>
<dbReference type="GO" id="GO:0003676">
    <property type="term" value="F:nucleic acid binding"/>
    <property type="evidence" value="ECO:0007669"/>
    <property type="project" value="InterPro"/>
</dbReference>
<evidence type="ECO:0000313" key="1">
    <source>
        <dbReference type="EMBL" id="RDY21400.1"/>
    </source>
</evidence>
<dbReference type="EMBL" id="MBEW02000007">
    <property type="protein sequence ID" value="RDY21400.1"/>
    <property type="molecule type" value="Genomic_DNA"/>
</dbReference>
<sequence>MNQSTKKLRRCYPFMVTNRKLGTDFEQALCELLFEKGFWVHNLAQNQAGQPADIIAVINSKPYLIDAKVCSDNKFPLSRIEENQKLSMELWGDCRNKTGWFAFLIDDEVFMMAYANIKEMQMSNSFKTVLTLSDIVDKGMTFEKWVLICQ</sequence>
<reference evidence="1 2" key="1">
    <citation type="journal article" date="2016" name="Genome Announc.">
        <title>Draft Genome Sequence of Criibacterium bergeronii gen. nov., sp. nov., Strain CCRI-22567T, Isolated from a Vaginal Sample from a Woman with Bacterial Vaginosis.</title>
        <authorList>
            <person name="Maheux A.F."/>
            <person name="Berube E."/>
            <person name="Boudreau D.K."/>
            <person name="Raymond F."/>
            <person name="Corbeil J."/>
            <person name="Roy P.H."/>
            <person name="Boissinot M."/>
            <person name="Omar R.F."/>
        </authorList>
    </citation>
    <scope>NUCLEOTIDE SEQUENCE [LARGE SCALE GENOMIC DNA]</scope>
    <source>
        <strain evidence="1 2">CCRI-22567</strain>
    </source>
</reference>
<dbReference type="Proteomes" id="UP000093352">
    <property type="component" value="Unassembled WGS sequence"/>
</dbReference>
<dbReference type="SUPFAM" id="SSF52980">
    <property type="entry name" value="Restriction endonuclease-like"/>
    <property type="match status" value="1"/>
</dbReference>
<dbReference type="AlphaFoldDB" id="A0A371ILS7"/>
<comment type="caution">
    <text evidence="1">The sequence shown here is derived from an EMBL/GenBank/DDBJ whole genome shotgun (WGS) entry which is preliminary data.</text>
</comment>
<name>A0A371ILS7_9FIRM</name>
<dbReference type="STRING" id="1871336.BBG48_06675"/>
<dbReference type="InterPro" id="IPR011335">
    <property type="entry name" value="Restrct_endonuc-II-like"/>
</dbReference>